<protein>
    <submittedName>
        <fullName evidence="4">Glycoside hydrolase family 127 protein</fullName>
    </submittedName>
</protein>
<evidence type="ECO:0000259" key="2">
    <source>
        <dbReference type="Pfam" id="PF20736"/>
    </source>
</evidence>
<evidence type="ECO:0000313" key="5">
    <source>
        <dbReference type="Proteomes" id="UP000076842"/>
    </source>
</evidence>
<reference evidence="4 5" key="1">
    <citation type="journal article" date="2016" name="Mol. Biol. Evol.">
        <title>Comparative Genomics of Early-Diverging Mushroom-Forming Fungi Provides Insights into the Origins of Lignocellulose Decay Capabilities.</title>
        <authorList>
            <person name="Nagy L.G."/>
            <person name="Riley R."/>
            <person name="Tritt A."/>
            <person name="Adam C."/>
            <person name="Daum C."/>
            <person name="Floudas D."/>
            <person name="Sun H."/>
            <person name="Yadav J.S."/>
            <person name="Pangilinan J."/>
            <person name="Larsson K.H."/>
            <person name="Matsuura K."/>
            <person name="Barry K."/>
            <person name="Labutti K."/>
            <person name="Kuo R."/>
            <person name="Ohm R.A."/>
            <person name="Bhattacharya S.S."/>
            <person name="Shirouzu T."/>
            <person name="Yoshinaga Y."/>
            <person name="Martin F.M."/>
            <person name="Grigoriev I.V."/>
            <person name="Hibbett D.S."/>
        </authorList>
    </citation>
    <scope>NUCLEOTIDE SEQUENCE [LARGE SCALE GENOMIC DNA]</scope>
    <source>
        <strain evidence="4 5">HHB12733</strain>
    </source>
</reference>
<dbReference type="InParanoid" id="A0A165GEB2"/>
<organism evidence="4 5">
    <name type="scientific">Calocera cornea HHB12733</name>
    <dbReference type="NCBI Taxonomy" id="1353952"/>
    <lineage>
        <taxon>Eukaryota</taxon>
        <taxon>Fungi</taxon>
        <taxon>Dikarya</taxon>
        <taxon>Basidiomycota</taxon>
        <taxon>Agaricomycotina</taxon>
        <taxon>Dacrymycetes</taxon>
        <taxon>Dacrymycetales</taxon>
        <taxon>Dacrymycetaceae</taxon>
        <taxon>Calocera</taxon>
    </lineage>
</organism>
<proteinExistence type="predicted"/>
<evidence type="ECO:0000259" key="3">
    <source>
        <dbReference type="Pfam" id="PF20737"/>
    </source>
</evidence>
<dbReference type="InterPro" id="IPR008928">
    <property type="entry name" value="6-hairpin_glycosidase_sf"/>
</dbReference>
<keyword evidence="4" id="KW-0378">Hydrolase</keyword>
<dbReference type="Proteomes" id="UP000076842">
    <property type="component" value="Unassembled WGS sequence"/>
</dbReference>
<dbReference type="Pfam" id="PF07944">
    <property type="entry name" value="Beta-AFase-like_GH127_cat"/>
    <property type="match status" value="1"/>
</dbReference>
<dbReference type="Pfam" id="PF20737">
    <property type="entry name" value="Glyco_hydro127C"/>
    <property type="match status" value="1"/>
</dbReference>
<name>A0A165GEB2_9BASI</name>
<dbReference type="Pfam" id="PF20736">
    <property type="entry name" value="Glyco_hydro127M"/>
    <property type="match status" value="1"/>
</dbReference>
<accession>A0A165GEB2</accession>
<dbReference type="GO" id="GO:0005975">
    <property type="term" value="P:carbohydrate metabolic process"/>
    <property type="evidence" value="ECO:0007669"/>
    <property type="project" value="InterPro"/>
</dbReference>
<dbReference type="EMBL" id="KV423956">
    <property type="protein sequence ID" value="KZT57960.1"/>
    <property type="molecule type" value="Genomic_DNA"/>
</dbReference>
<dbReference type="SUPFAM" id="SSF48208">
    <property type="entry name" value="Six-hairpin glycosidases"/>
    <property type="match status" value="1"/>
</dbReference>
<feature type="domain" description="Non-reducing end beta-L-arabinofuranosidase-like GH127 middle" evidence="2">
    <location>
        <begin position="447"/>
        <end position="528"/>
    </location>
</feature>
<sequence>MSASFAPTPLRQTAVSSPFWSLIQTSMRTRTLPAIIDSLRTTGRAYALTWTKDSAPSTPHPFWDSDVYKTLEACCYYLMQTEDKDLRAFVDESVKIIQEAQHEDGYINSYYTVSGIDKRFTNLRDRHELYQLGHLCEAAVAHHTLTGTDDLLGPALKYIALVSRTFGPNEGQKRGYPGHEEIEIGLMRLYELTGRKECLDLAGFFILERGTRDEKDEIYYDHEARARGGDPYDAWSAEYRHFYAYPRDYGYQQAHMPLLEQEEIVGHSVRAMYYLTAASDYALASGNKEVLAAVKRLYASTVRTKMYVTGGIGSLERSEGFTDAFWLPDQEEGGCAYSETCASFALAVLSQRLLRHELKGEYGDVLETALYNTVLGSRAPGGGGATHGAGSGGVAFYYQNPLTTFAGHGKARSKWFDVACCPPNVAKVFGLLGELSYSYSAQSNTAAVHFFVSSECRMRLPAGEVVLKVETGLPWSGGVRLAVSAPFAVALAVRIPGWARSSYTFSGPPGVEGTVKDGYLHLPARVWTGSAGTLALDFPCVPRRVFAHPRTGKLEVALARGPLVYCAEGVDNPGLPLHSTALLLSAPLGEELAPEQEVAGIPGVPVLVAQGRAVDERAWEGGALYGDGLERAAWGEVRTVRMVPYFLRANRGGDGAMQVWLKRI</sequence>
<feature type="domain" description="Non-reducing end beta-L-arabinofuranosidase-like GH127 catalytic" evidence="1">
    <location>
        <begin position="16"/>
        <end position="429"/>
    </location>
</feature>
<dbReference type="InterPro" id="IPR049174">
    <property type="entry name" value="Beta-AFase-like"/>
</dbReference>
<dbReference type="PANTHER" id="PTHR43465">
    <property type="entry name" value="DUF1680 DOMAIN PROTEIN (AFU_ORTHOLOGUE AFUA_1G08910)"/>
    <property type="match status" value="1"/>
</dbReference>
<dbReference type="GO" id="GO:0016787">
    <property type="term" value="F:hydrolase activity"/>
    <property type="evidence" value="ECO:0007669"/>
    <property type="project" value="UniProtKB-KW"/>
</dbReference>
<dbReference type="InterPro" id="IPR012878">
    <property type="entry name" value="Beta-AFase-like_GH127_cat"/>
</dbReference>
<dbReference type="InterPro" id="IPR049046">
    <property type="entry name" value="Beta-AFase-like_GH127_middle"/>
</dbReference>
<dbReference type="PANTHER" id="PTHR43465:SF2">
    <property type="entry name" value="DUF1680 DOMAIN PROTEIN (AFU_ORTHOLOGUE AFUA_1G08910)"/>
    <property type="match status" value="1"/>
</dbReference>
<dbReference type="InterPro" id="IPR049049">
    <property type="entry name" value="Beta-AFase-like_GH127_C"/>
</dbReference>
<dbReference type="AlphaFoldDB" id="A0A165GEB2"/>
<evidence type="ECO:0000313" key="4">
    <source>
        <dbReference type="EMBL" id="KZT57960.1"/>
    </source>
</evidence>
<keyword evidence="5" id="KW-1185">Reference proteome</keyword>
<feature type="domain" description="Non-reducing end beta-L-arabinofuranosidase-like GH127 C-terminal" evidence="3">
    <location>
        <begin position="543"/>
        <end position="662"/>
    </location>
</feature>
<dbReference type="STRING" id="1353952.A0A165GEB2"/>
<evidence type="ECO:0000259" key="1">
    <source>
        <dbReference type="Pfam" id="PF07944"/>
    </source>
</evidence>
<gene>
    <name evidence="4" type="ORF">CALCODRAFT_433354</name>
</gene>
<dbReference type="OrthoDB" id="654211at2759"/>